<dbReference type="Ensembl" id="ENSLBET00000005458.1">
    <property type="protein sequence ID" value="ENSLBEP00000005186.1"/>
    <property type="gene ID" value="ENSLBEG00000003872.1"/>
</dbReference>
<feature type="transmembrane region" description="Helical" evidence="7">
    <location>
        <begin position="86"/>
        <end position="107"/>
    </location>
</feature>
<evidence type="ECO:0000256" key="5">
    <source>
        <dbReference type="ARBA" id="ARBA00022989"/>
    </source>
</evidence>
<evidence type="ECO:0000256" key="4">
    <source>
        <dbReference type="ARBA" id="ARBA00022692"/>
    </source>
</evidence>
<reference evidence="8" key="1">
    <citation type="submission" date="2025-08" db="UniProtKB">
        <authorList>
            <consortium name="Ensembl"/>
        </authorList>
    </citation>
    <scope>IDENTIFICATION</scope>
</reference>
<dbReference type="GO" id="GO:0098838">
    <property type="term" value="P:folate transmembrane transport"/>
    <property type="evidence" value="ECO:0007669"/>
    <property type="project" value="TreeGrafter"/>
</dbReference>
<dbReference type="Pfam" id="PF01770">
    <property type="entry name" value="Folate_carrier"/>
    <property type="match status" value="1"/>
</dbReference>
<proteinExistence type="inferred from homology"/>
<dbReference type="InterPro" id="IPR036259">
    <property type="entry name" value="MFS_trans_sf"/>
</dbReference>
<dbReference type="GeneTree" id="ENSGT00950000183022"/>
<reference evidence="8" key="2">
    <citation type="submission" date="2025-09" db="UniProtKB">
        <authorList>
            <consortium name="Ensembl"/>
        </authorList>
    </citation>
    <scope>IDENTIFICATION</scope>
</reference>
<comment type="subcellular location">
    <subcellularLocation>
        <location evidence="1">Membrane</location>
        <topology evidence="1">Multi-pass membrane protein</topology>
    </subcellularLocation>
</comment>
<keyword evidence="3" id="KW-0813">Transport</keyword>
<keyword evidence="4 7" id="KW-0812">Transmembrane</keyword>
<evidence type="ECO:0000256" key="1">
    <source>
        <dbReference type="ARBA" id="ARBA00004141"/>
    </source>
</evidence>
<dbReference type="Proteomes" id="UP000261660">
    <property type="component" value="Unplaced"/>
</dbReference>
<evidence type="ECO:0000313" key="8">
    <source>
        <dbReference type="Ensembl" id="ENSLBEP00000005186.1"/>
    </source>
</evidence>
<feature type="transmembrane region" description="Helical" evidence="7">
    <location>
        <begin position="312"/>
        <end position="331"/>
    </location>
</feature>
<dbReference type="SUPFAM" id="SSF103473">
    <property type="entry name" value="MFS general substrate transporter"/>
    <property type="match status" value="1"/>
</dbReference>
<evidence type="ECO:0000313" key="9">
    <source>
        <dbReference type="Proteomes" id="UP000261660"/>
    </source>
</evidence>
<organism evidence="8 9">
    <name type="scientific">Labrus bergylta</name>
    <name type="common">ballan wrasse</name>
    <dbReference type="NCBI Taxonomy" id="56723"/>
    <lineage>
        <taxon>Eukaryota</taxon>
        <taxon>Metazoa</taxon>
        <taxon>Chordata</taxon>
        <taxon>Craniata</taxon>
        <taxon>Vertebrata</taxon>
        <taxon>Euteleostomi</taxon>
        <taxon>Actinopterygii</taxon>
        <taxon>Neopterygii</taxon>
        <taxon>Teleostei</taxon>
        <taxon>Neoteleostei</taxon>
        <taxon>Acanthomorphata</taxon>
        <taxon>Eupercaria</taxon>
        <taxon>Labriformes</taxon>
        <taxon>Labridae</taxon>
        <taxon>Labrus</taxon>
    </lineage>
</organism>
<feature type="transmembrane region" description="Helical" evidence="7">
    <location>
        <begin position="337"/>
        <end position="359"/>
    </location>
</feature>
<dbReference type="PANTHER" id="PTHR10686">
    <property type="entry name" value="FOLATE TRANSPORTER"/>
    <property type="match status" value="1"/>
</dbReference>
<dbReference type="GO" id="GO:0008518">
    <property type="term" value="F:folate:monoatomic anion antiporter activity"/>
    <property type="evidence" value="ECO:0007669"/>
    <property type="project" value="TreeGrafter"/>
</dbReference>
<keyword evidence="9" id="KW-1185">Reference proteome</keyword>
<evidence type="ECO:0000256" key="2">
    <source>
        <dbReference type="ARBA" id="ARBA00005773"/>
    </source>
</evidence>
<feature type="transmembrane region" description="Helical" evidence="7">
    <location>
        <begin position="371"/>
        <end position="394"/>
    </location>
</feature>
<dbReference type="InParanoid" id="A0A3Q3EGK3"/>
<dbReference type="Gene3D" id="1.20.1250.20">
    <property type="entry name" value="MFS general substrate transporter like domains"/>
    <property type="match status" value="1"/>
</dbReference>
<dbReference type="GO" id="GO:0005542">
    <property type="term" value="F:folic acid binding"/>
    <property type="evidence" value="ECO:0007669"/>
    <property type="project" value="TreeGrafter"/>
</dbReference>
<dbReference type="GO" id="GO:0016323">
    <property type="term" value="C:basolateral plasma membrane"/>
    <property type="evidence" value="ECO:0007669"/>
    <property type="project" value="TreeGrafter"/>
</dbReference>
<feature type="transmembrane region" description="Helical" evidence="7">
    <location>
        <begin position="248"/>
        <end position="271"/>
    </location>
</feature>
<keyword evidence="5 7" id="KW-1133">Transmembrane helix</keyword>
<dbReference type="InterPro" id="IPR002666">
    <property type="entry name" value="Folate_carrier"/>
</dbReference>
<dbReference type="FunCoup" id="A0A3Q3EGK3">
    <property type="interactions" value="48"/>
</dbReference>
<protein>
    <submittedName>
        <fullName evidence="8">Solute carrier family 19 member 1</fullName>
    </submittedName>
</protein>
<feature type="transmembrane region" description="Helical" evidence="7">
    <location>
        <begin position="114"/>
        <end position="134"/>
    </location>
</feature>
<dbReference type="PANTHER" id="PTHR10686:SF12">
    <property type="entry name" value="REDUCED FOLATE TRANSPORTER"/>
    <property type="match status" value="1"/>
</dbReference>
<dbReference type="STRING" id="56723.ENSLBEP00000005186"/>
<name>A0A3Q3EGK3_9LABR</name>
<dbReference type="NCBIfam" id="TIGR00806">
    <property type="entry name" value="rfc"/>
    <property type="match status" value="1"/>
</dbReference>
<keyword evidence="6 7" id="KW-0472">Membrane</keyword>
<dbReference type="GO" id="GO:0016324">
    <property type="term" value="C:apical plasma membrane"/>
    <property type="evidence" value="ECO:0007669"/>
    <property type="project" value="TreeGrafter"/>
</dbReference>
<accession>A0A3Q3EGK3</accession>
<feature type="transmembrane region" description="Helical" evidence="7">
    <location>
        <begin position="61"/>
        <end position="80"/>
    </location>
</feature>
<comment type="similarity">
    <text evidence="2">Belongs to the reduced folate carrier (RFC) transporter (TC 2.A.48) family.</text>
</comment>
<feature type="transmembrane region" description="Helical" evidence="7">
    <location>
        <begin position="283"/>
        <end position="305"/>
    </location>
</feature>
<feature type="transmembrane region" description="Helical" evidence="7">
    <location>
        <begin position="154"/>
        <end position="178"/>
    </location>
</feature>
<evidence type="ECO:0000256" key="3">
    <source>
        <dbReference type="ARBA" id="ARBA00022448"/>
    </source>
</evidence>
<sequence length="517" mass="58148">MTPDSAAGTTEPRKWKWAVIFLCFYGFMAAVRPGEPFITPYLLSPEKNFTREQVTNEITPVLTYSYMVVLVPAFLLTDLLRYKPVLVMQGLSQVVIWIILLLGSSLIQMQFMEFFYGITMACRVAYSSYIFSLVSPSLYQRVAGYSRSSVLLGVFYTLNAISLGFVSFGLLLSLCLPWPKRSLFFNRNQEQKKLAAANKSELAKMNPKESGASSPAARLCSSSRWRDSVLVQMLAELRNVVKMPNLRLWSLWWIFNSTGYYLVLFYVHILWNKVYATNETKHIYNGAVEAASTLLSAITSFAAGYAKIRWNVWSELTIGIITAVQAALLLLMGTTDNIWICYMAYVLFRGFYQFLVPIATFQIASSLTKELCALVFGINTFLGTILKSVINLIFSDKRGLGLDVQAQVNTGQLRAADTTHTQRYNNNQTAWWKQGLVEVQVSMLDLKSCRGLPKSTGLKISKPVFIFNSDAHLLDFKAQIESHSFLLASSLFPLVKTFLKLATTKSVGIQDAVFLFS</sequence>
<dbReference type="AlphaFoldDB" id="A0A3Q3EGK3"/>
<evidence type="ECO:0000256" key="7">
    <source>
        <dbReference type="SAM" id="Phobius"/>
    </source>
</evidence>
<dbReference type="FunFam" id="1.20.1250.20:FF:000225">
    <property type="entry name" value="Solute carrier family 19 member 1"/>
    <property type="match status" value="1"/>
</dbReference>
<evidence type="ECO:0000256" key="6">
    <source>
        <dbReference type="ARBA" id="ARBA00023136"/>
    </source>
</evidence>